<sequence>MKAVWVPLCAGVLAALTVMSAQAAELTRAQVRAEFNDYKAVGYDFSEDGYPQSAVDAGQKVAALRAQRAADAAKVATQPVAGQASQ</sequence>
<evidence type="ECO:0000256" key="1">
    <source>
        <dbReference type="SAM" id="SignalP"/>
    </source>
</evidence>
<dbReference type="EMBL" id="LXKA01000340">
    <property type="protein sequence ID" value="OAJ55466.1"/>
    <property type="molecule type" value="Genomic_DNA"/>
</dbReference>
<evidence type="ECO:0000313" key="3">
    <source>
        <dbReference type="EMBL" id="OAJ56120.1"/>
    </source>
</evidence>
<dbReference type="Proteomes" id="UP000077961">
    <property type="component" value="Unassembled WGS sequence"/>
</dbReference>
<dbReference type="Pfam" id="PF13663">
    <property type="entry name" value="DUF4148"/>
    <property type="match status" value="1"/>
</dbReference>
<gene>
    <name evidence="3" type="ORF">A6V36_06205</name>
    <name evidence="2" type="ORF">A6V37_32645</name>
</gene>
<evidence type="ECO:0000313" key="2">
    <source>
        <dbReference type="EMBL" id="OAJ55466.1"/>
    </source>
</evidence>
<reference evidence="4 5" key="1">
    <citation type="submission" date="2016-04" db="EMBL/GenBank/DDBJ databases">
        <title>Reclassification of Paraburkholderia panaciterrae (Farh et al. 2015) Dobritsa &amp; Samadpour 2016 as a later homotypic synonym of Paraburkholderia ginsengiterrae (Farh et al. 2015) Dobritsa &amp; Samadpour 2016.</title>
        <authorList>
            <person name="Dobritsa A.P."/>
            <person name="Kutumbaka K."/>
            <person name="Samadpour M."/>
        </authorList>
    </citation>
    <scope>NUCLEOTIDE SEQUENCE [LARGE SCALE GENOMIC DNA]</scope>
    <source>
        <strain evidence="2 5">DCY85</strain>
        <strain evidence="3 4">DCY85-1</strain>
    </source>
</reference>
<protein>
    <recommendedName>
        <fullName evidence="6">DUF4148 domain-containing protein</fullName>
    </recommendedName>
</protein>
<keyword evidence="1" id="KW-0732">Signal</keyword>
<feature type="chain" id="PRO_5008393427" description="DUF4148 domain-containing protein" evidence="1">
    <location>
        <begin position="24"/>
        <end position="86"/>
    </location>
</feature>
<name>A0A1A9N105_9BURK</name>
<evidence type="ECO:0008006" key="6">
    <source>
        <dbReference type="Google" id="ProtNLM"/>
    </source>
</evidence>
<comment type="caution">
    <text evidence="2">The sequence shown here is derived from an EMBL/GenBank/DDBJ whole genome shotgun (WGS) entry which is preliminary data.</text>
</comment>
<dbReference type="Proteomes" id="UP000078116">
    <property type="component" value="Unassembled WGS sequence"/>
</dbReference>
<dbReference type="AlphaFoldDB" id="A0A1A9N105"/>
<keyword evidence="4" id="KW-1185">Reference proteome</keyword>
<accession>A0A1A9N105</accession>
<dbReference type="EMBL" id="LXJZ01000187">
    <property type="protein sequence ID" value="OAJ56120.1"/>
    <property type="molecule type" value="Genomic_DNA"/>
</dbReference>
<evidence type="ECO:0000313" key="5">
    <source>
        <dbReference type="Proteomes" id="UP000078116"/>
    </source>
</evidence>
<organism evidence="2 5">
    <name type="scientific">Paraburkholderia ginsengiterrae</name>
    <dbReference type="NCBI Taxonomy" id="1462993"/>
    <lineage>
        <taxon>Bacteria</taxon>
        <taxon>Pseudomonadati</taxon>
        <taxon>Pseudomonadota</taxon>
        <taxon>Betaproteobacteria</taxon>
        <taxon>Burkholderiales</taxon>
        <taxon>Burkholderiaceae</taxon>
        <taxon>Paraburkholderia</taxon>
    </lineage>
</organism>
<evidence type="ECO:0000313" key="4">
    <source>
        <dbReference type="Proteomes" id="UP000077961"/>
    </source>
</evidence>
<proteinExistence type="predicted"/>
<feature type="signal peptide" evidence="1">
    <location>
        <begin position="1"/>
        <end position="23"/>
    </location>
</feature>
<dbReference type="InterPro" id="IPR025421">
    <property type="entry name" value="DUF4148"/>
</dbReference>